<dbReference type="Proteomes" id="UP000035642">
    <property type="component" value="Unassembled WGS sequence"/>
</dbReference>
<keyword evidence="1" id="KW-1185">Reference proteome</keyword>
<evidence type="ECO:0000313" key="1">
    <source>
        <dbReference type="Proteomes" id="UP000035642"/>
    </source>
</evidence>
<name>A0A0K0DA96_ANGCA</name>
<proteinExistence type="predicted"/>
<dbReference type="WBParaSite" id="ACAC_0000715901-mRNA-1">
    <property type="protein sequence ID" value="ACAC_0000715901-mRNA-1"/>
    <property type="gene ID" value="ACAC_0000715901"/>
</dbReference>
<evidence type="ECO:0000313" key="2">
    <source>
        <dbReference type="WBParaSite" id="ACAC_0000715901-mRNA-1"/>
    </source>
</evidence>
<protein>
    <submittedName>
        <fullName evidence="2">Uncharacterized protein</fullName>
    </submittedName>
</protein>
<dbReference type="AlphaFoldDB" id="A0A0K0DA96"/>
<reference evidence="2" key="2">
    <citation type="submission" date="2017-02" db="UniProtKB">
        <authorList>
            <consortium name="WormBaseParasite"/>
        </authorList>
    </citation>
    <scope>IDENTIFICATION</scope>
</reference>
<reference evidence="1" key="1">
    <citation type="submission" date="2012-09" db="EMBL/GenBank/DDBJ databases">
        <authorList>
            <person name="Martin A.A."/>
        </authorList>
    </citation>
    <scope>NUCLEOTIDE SEQUENCE</scope>
</reference>
<organism evidence="1 2">
    <name type="scientific">Angiostrongylus cantonensis</name>
    <name type="common">Rat lungworm</name>
    <dbReference type="NCBI Taxonomy" id="6313"/>
    <lineage>
        <taxon>Eukaryota</taxon>
        <taxon>Metazoa</taxon>
        <taxon>Ecdysozoa</taxon>
        <taxon>Nematoda</taxon>
        <taxon>Chromadorea</taxon>
        <taxon>Rhabditida</taxon>
        <taxon>Rhabditina</taxon>
        <taxon>Rhabditomorpha</taxon>
        <taxon>Strongyloidea</taxon>
        <taxon>Metastrongylidae</taxon>
        <taxon>Angiostrongylus</taxon>
    </lineage>
</organism>
<accession>A0A0K0DA96</accession>
<sequence>MDNRVRNQNQPADLAAAVISRITARNSHRAPCSNQNTTVYDDCEAKKQVENVLGSAQLVKADRPSIQLRNSVN</sequence>